<dbReference type="Proteomes" id="UP000054937">
    <property type="component" value="Unassembled WGS sequence"/>
</dbReference>
<dbReference type="GO" id="GO:0018773">
    <property type="term" value="F:acetylpyruvate hydrolase activity"/>
    <property type="evidence" value="ECO:0007669"/>
    <property type="project" value="TreeGrafter"/>
</dbReference>
<accession>A0A0V0R6I9</accession>
<evidence type="ECO:0000259" key="3">
    <source>
        <dbReference type="Pfam" id="PF01557"/>
    </source>
</evidence>
<dbReference type="OrthoDB" id="430630at2759"/>
<feature type="domain" description="Fumarylacetoacetase-like C-terminal" evidence="3">
    <location>
        <begin position="18"/>
        <end position="154"/>
    </location>
</feature>
<sequence length="183" mass="21042">MNTIIQNESNSHIIKINKGLENNQINHELEIGFVLSQGGSFIDKQCAKNFVGGYFLCQDLTDSTLQSYCKENKYSWELGKCRDQFLPVSQYIEKQDIGDFYEDVELELLINGQQVYRISTQKMIFDLYDQIAYVSKFMYLNEGDLFLTGTPKLGPFQVGDILQGNLYKKSQMLTSLKVQTQVD</sequence>
<gene>
    <name evidence="4" type="ORF">PPERSA_08363</name>
</gene>
<dbReference type="AlphaFoldDB" id="A0A0V0R6I9"/>
<dbReference type="InParanoid" id="A0A0V0R6I9"/>
<keyword evidence="2" id="KW-0479">Metal-binding</keyword>
<reference evidence="4 5" key="1">
    <citation type="journal article" date="2015" name="Sci. Rep.">
        <title>Genome of the facultative scuticociliatosis pathogen Pseudocohnilembus persalinus provides insight into its virulence through horizontal gene transfer.</title>
        <authorList>
            <person name="Xiong J."/>
            <person name="Wang G."/>
            <person name="Cheng J."/>
            <person name="Tian M."/>
            <person name="Pan X."/>
            <person name="Warren A."/>
            <person name="Jiang C."/>
            <person name="Yuan D."/>
            <person name="Miao W."/>
        </authorList>
    </citation>
    <scope>NUCLEOTIDE SEQUENCE [LARGE SCALE GENOMIC DNA]</scope>
    <source>
        <strain evidence="4">36N120E</strain>
    </source>
</reference>
<dbReference type="Gene3D" id="3.90.850.10">
    <property type="entry name" value="Fumarylacetoacetase-like, C-terminal domain"/>
    <property type="match status" value="1"/>
</dbReference>
<evidence type="ECO:0000256" key="2">
    <source>
        <dbReference type="ARBA" id="ARBA00022723"/>
    </source>
</evidence>
<keyword evidence="5" id="KW-1185">Reference proteome</keyword>
<dbReference type="PANTHER" id="PTHR11820">
    <property type="entry name" value="ACYLPYRUVASE"/>
    <property type="match status" value="1"/>
</dbReference>
<dbReference type="InterPro" id="IPR011234">
    <property type="entry name" value="Fumarylacetoacetase-like_C"/>
</dbReference>
<organism evidence="4 5">
    <name type="scientific">Pseudocohnilembus persalinus</name>
    <name type="common">Ciliate</name>
    <dbReference type="NCBI Taxonomy" id="266149"/>
    <lineage>
        <taxon>Eukaryota</taxon>
        <taxon>Sar</taxon>
        <taxon>Alveolata</taxon>
        <taxon>Ciliophora</taxon>
        <taxon>Intramacronucleata</taxon>
        <taxon>Oligohymenophorea</taxon>
        <taxon>Scuticociliatia</taxon>
        <taxon>Philasterida</taxon>
        <taxon>Pseudocohnilembidae</taxon>
        <taxon>Pseudocohnilembus</taxon>
    </lineage>
</organism>
<name>A0A0V0R6I9_PSEPJ</name>
<dbReference type="EMBL" id="LDAU01000041">
    <property type="protein sequence ID" value="KRX09962.1"/>
    <property type="molecule type" value="Genomic_DNA"/>
</dbReference>
<dbReference type="GO" id="GO:0046872">
    <property type="term" value="F:metal ion binding"/>
    <property type="evidence" value="ECO:0007669"/>
    <property type="project" value="UniProtKB-KW"/>
</dbReference>
<dbReference type="OMA" id="IWNIREL"/>
<protein>
    <submittedName>
        <fullName evidence="4">Fumarylacetoacetase</fullName>
    </submittedName>
</protein>
<dbReference type="GO" id="GO:0005739">
    <property type="term" value="C:mitochondrion"/>
    <property type="evidence" value="ECO:0007669"/>
    <property type="project" value="TreeGrafter"/>
</dbReference>
<evidence type="ECO:0000313" key="5">
    <source>
        <dbReference type="Proteomes" id="UP000054937"/>
    </source>
</evidence>
<comment type="similarity">
    <text evidence="1">Belongs to the FAH family.</text>
</comment>
<evidence type="ECO:0000256" key="1">
    <source>
        <dbReference type="ARBA" id="ARBA00010211"/>
    </source>
</evidence>
<proteinExistence type="inferred from homology"/>
<dbReference type="PANTHER" id="PTHR11820:SF7">
    <property type="entry name" value="ACYLPYRUVASE FAHD1, MITOCHONDRIAL"/>
    <property type="match status" value="1"/>
</dbReference>
<dbReference type="Pfam" id="PF01557">
    <property type="entry name" value="FAA_hydrolase"/>
    <property type="match status" value="1"/>
</dbReference>
<dbReference type="InterPro" id="IPR036663">
    <property type="entry name" value="Fumarylacetoacetase_C_sf"/>
</dbReference>
<evidence type="ECO:0000313" key="4">
    <source>
        <dbReference type="EMBL" id="KRX09962.1"/>
    </source>
</evidence>
<comment type="caution">
    <text evidence="4">The sequence shown here is derived from an EMBL/GenBank/DDBJ whole genome shotgun (WGS) entry which is preliminary data.</text>
</comment>
<dbReference type="SUPFAM" id="SSF56529">
    <property type="entry name" value="FAH"/>
    <property type="match status" value="1"/>
</dbReference>